<organism evidence="9 10">
    <name type="scientific">Magnetofaba australis IT-1</name>
    <dbReference type="NCBI Taxonomy" id="1434232"/>
    <lineage>
        <taxon>Bacteria</taxon>
        <taxon>Pseudomonadati</taxon>
        <taxon>Pseudomonadota</taxon>
        <taxon>Magnetococcia</taxon>
        <taxon>Magnetococcales</taxon>
        <taxon>Magnetococcaceae</taxon>
        <taxon>Magnetofaba</taxon>
    </lineage>
</organism>
<dbReference type="Pfam" id="PF00072">
    <property type="entry name" value="Response_reg"/>
    <property type="match status" value="1"/>
</dbReference>
<keyword evidence="4" id="KW-0902">Two-component regulatory system</keyword>
<evidence type="ECO:0000256" key="4">
    <source>
        <dbReference type="ARBA" id="ARBA00023012"/>
    </source>
</evidence>
<keyword evidence="6" id="KW-0472">Membrane</keyword>
<feature type="domain" description="Response regulatory" evidence="8">
    <location>
        <begin position="643"/>
        <end position="760"/>
    </location>
</feature>
<dbReference type="InterPro" id="IPR001789">
    <property type="entry name" value="Sig_transdc_resp-reg_receiver"/>
</dbReference>
<dbReference type="InterPro" id="IPR004358">
    <property type="entry name" value="Sig_transdc_His_kin-like_C"/>
</dbReference>
<accession>A0A1Y2K7W3</accession>
<dbReference type="AlphaFoldDB" id="A0A1Y2K7W3"/>
<evidence type="ECO:0000256" key="1">
    <source>
        <dbReference type="ARBA" id="ARBA00000085"/>
    </source>
</evidence>
<feature type="domain" description="Histidine kinase" evidence="7">
    <location>
        <begin position="262"/>
        <end position="484"/>
    </location>
</feature>
<keyword evidence="3 5" id="KW-0597">Phosphoprotein</keyword>
<dbReference type="EC" id="2.7.13.3" evidence="2"/>
<dbReference type="InterPro" id="IPR011006">
    <property type="entry name" value="CheY-like_superfamily"/>
</dbReference>
<keyword evidence="6" id="KW-0812">Transmembrane</keyword>
<evidence type="ECO:0000259" key="7">
    <source>
        <dbReference type="PROSITE" id="PS50109"/>
    </source>
</evidence>
<keyword evidence="9" id="KW-0808">Transferase</keyword>
<evidence type="ECO:0000259" key="8">
    <source>
        <dbReference type="PROSITE" id="PS50110"/>
    </source>
</evidence>
<dbReference type="SMART" id="SM00388">
    <property type="entry name" value="HisKA"/>
    <property type="match status" value="1"/>
</dbReference>
<protein>
    <recommendedName>
        <fullName evidence="2">histidine kinase</fullName>
        <ecNumber evidence="2">2.7.13.3</ecNumber>
    </recommendedName>
</protein>
<feature type="modified residue" description="4-aspartylphosphate" evidence="5">
    <location>
        <position position="692"/>
    </location>
</feature>
<dbReference type="InterPro" id="IPR005467">
    <property type="entry name" value="His_kinase_dom"/>
</dbReference>
<dbReference type="PANTHER" id="PTHR45339:SF5">
    <property type="entry name" value="HISTIDINE KINASE"/>
    <property type="match status" value="1"/>
</dbReference>
<sequence length="776" mass="86343">MGLFLAGFLALLLLDFVFSQVVADLDQRTENQRARLFLGEQIIHSLTVVEKGVYSLALTPTPRGRRVVRGDLLDELGQLRARLKVLKWGGVVNMTTRLNLGERVRMTRSVQYTTDDDPAPFVLEMIDLEPKIDQIEEKIAALTLLLRERDAVNGDGRRISRFIKTIPPVFVRMHENASRLFFETKTSMEQLENEVAQQRWRYRVMQLAFSVLVILTVLALGAVIARQVDQTDRDLRRLVADLTSARDLAERANRAKSAFLAMISHEMRTPLHGVSGMTAVLLGEEEDPKRKLRLRLIEESSAALLHIIDDILDLADIEANDLQFQQKAFDLLPLIEKVITVTQAQRKPGGPSLGHYIAREAMGGYLGDPQRISQVLFNLLANAFKFTEKGAVTLDVALLTTETDGRRRLRFAVQDTGVGISPQARARLFKKFSQADDSTSRRHEGAGLGLSISKALVEGMGGRIGVQSREGHGSLFWFELPLATAPEAAVPLPEGLHERNLLYWHDDPIAGELQSELLGQFFRLSVLAVNEEQAMRALWGQQARGEPLDLIVIDHERPEATANFLRQLRREDPFCAIPVFRFETQALDDLEAALQSGAQPDVYTLRRPLRLADALQQIEQALNPSESSAPQSAAEAGPVRAQRILVAEDNPINRQIAADFLTRLGHEFVFAHNGLEALSMAQTESVDLILMDVRMPEMDGLEATRRIRALPAPVGELPIVALTANVFEEDRRLCREAGMDGFVAKPVDIHLLSEAIQTYGARTSHRVSAVALGGAQ</sequence>
<dbReference type="Gene3D" id="3.40.50.2300">
    <property type="match status" value="2"/>
</dbReference>
<comment type="catalytic activity">
    <reaction evidence="1">
        <text>ATP + protein L-histidine = ADP + protein N-phospho-L-histidine.</text>
        <dbReference type="EC" id="2.7.13.3"/>
    </reaction>
</comment>
<dbReference type="Proteomes" id="UP000194003">
    <property type="component" value="Unassembled WGS sequence"/>
</dbReference>
<comment type="caution">
    <text evidence="9">The sequence shown here is derived from an EMBL/GenBank/DDBJ whole genome shotgun (WGS) entry which is preliminary data.</text>
</comment>
<keyword evidence="6" id="KW-1133">Transmembrane helix</keyword>
<dbReference type="CDD" id="cd00082">
    <property type="entry name" value="HisKA"/>
    <property type="match status" value="1"/>
</dbReference>
<dbReference type="SUPFAM" id="SSF52172">
    <property type="entry name" value="CheY-like"/>
    <property type="match status" value="1"/>
</dbReference>
<dbReference type="Pfam" id="PF00512">
    <property type="entry name" value="HisKA"/>
    <property type="match status" value="1"/>
</dbReference>
<keyword evidence="10" id="KW-1185">Reference proteome</keyword>
<evidence type="ECO:0000256" key="6">
    <source>
        <dbReference type="SAM" id="Phobius"/>
    </source>
</evidence>
<dbReference type="InterPro" id="IPR036097">
    <property type="entry name" value="HisK_dim/P_sf"/>
</dbReference>
<dbReference type="SUPFAM" id="SSF55874">
    <property type="entry name" value="ATPase domain of HSP90 chaperone/DNA topoisomerase II/histidine kinase"/>
    <property type="match status" value="1"/>
</dbReference>
<name>A0A1Y2K7W3_9PROT</name>
<keyword evidence="9" id="KW-0418">Kinase</keyword>
<dbReference type="Gene3D" id="3.30.565.10">
    <property type="entry name" value="Histidine kinase-like ATPase, C-terminal domain"/>
    <property type="match status" value="1"/>
</dbReference>
<dbReference type="InterPro" id="IPR003661">
    <property type="entry name" value="HisK_dim/P_dom"/>
</dbReference>
<dbReference type="PRINTS" id="PR00344">
    <property type="entry name" value="BCTRLSENSOR"/>
</dbReference>
<evidence type="ECO:0000313" key="9">
    <source>
        <dbReference type="EMBL" id="OSM06823.1"/>
    </source>
</evidence>
<dbReference type="CDD" id="cd16922">
    <property type="entry name" value="HATPase_EvgS-ArcB-TorS-like"/>
    <property type="match status" value="1"/>
</dbReference>
<dbReference type="PROSITE" id="PS50110">
    <property type="entry name" value="RESPONSE_REGULATORY"/>
    <property type="match status" value="1"/>
</dbReference>
<dbReference type="Gene3D" id="1.10.287.130">
    <property type="match status" value="1"/>
</dbReference>
<reference evidence="9 10" key="1">
    <citation type="journal article" date="2016" name="BMC Genomics">
        <title>Combined genomic and structural analyses of a cultured magnetotactic bacterium reveals its niche adaptation to a dynamic environment.</title>
        <authorList>
            <person name="Araujo A.C."/>
            <person name="Morillo V."/>
            <person name="Cypriano J."/>
            <person name="Teixeira L.C."/>
            <person name="Leao P."/>
            <person name="Lyra S."/>
            <person name="Almeida L.G."/>
            <person name="Bazylinski D.A."/>
            <person name="Vasconcellos A.T."/>
            <person name="Abreu F."/>
            <person name="Lins U."/>
        </authorList>
    </citation>
    <scope>NUCLEOTIDE SEQUENCE [LARGE SCALE GENOMIC DNA]</scope>
    <source>
        <strain evidence="9 10">IT-1</strain>
    </source>
</reference>
<dbReference type="PANTHER" id="PTHR45339">
    <property type="entry name" value="HYBRID SIGNAL TRANSDUCTION HISTIDINE KINASE J"/>
    <property type="match status" value="1"/>
</dbReference>
<dbReference type="InterPro" id="IPR036890">
    <property type="entry name" value="HATPase_C_sf"/>
</dbReference>
<feature type="transmembrane region" description="Helical" evidence="6">
    <location>
        <begin position="207"/>
        <end position="228"/>
    </location>
</feature>
<dbReference type="CDD" id="cd17546">
    <property type="entry name" value="REC_hyHK_CKI1_RcsC-like"/>
    <property type="match status" value="1"/>
</dbReference>
<dbReference type="EMBL" id="LVJN01000015">
    <property type="protein sequence ID" value="OSM06823.1"/>
    <property type="molecule type" value="Genomic_DNA"/>
</dbReference>
<dbReference type="SMART" id="SM00448">
    <property type="entry name" value="REC"/>
    <property type="match status" value="1"/>
</dbReference>
<evidence type="ECO:0000313" key="10">
    <source>
        <dbReference type="Proteomes" id="UP000194003"/>
    </source>
</evidence>
<evidence type="ECO:0000256" key="5">
    <source>
        <dbReference type="PROSITE-ProRule" id="PRU00169"/>
    </source>
</evidence>
<proteinExistence type="predicted"/>
<dbReference type="FunFam" id="3.30.565.10:FF:000010">
    <property type="entry name" value="Sensor histidine kinase RcsC"/>
    <property type="match status" value="1"/>
</dbReference>
<dbReference type="InterPro" id="IPR003594">
    <property type="entry name" value="HATPase_dom"/>
</dbReference>
<dbReference type="GO" id="GO:0000155">
    <property type="term" value="F:phosphorelay sensor kinase activity"/>
    <property type="evidence" value="ECO:0007669"/>
    <property type="project" value="InterPro"/>
</dbReference>
<gene>
    <name evidence="9" type="ORF">MAIT1_00306</name>
</gene>
<dbReference type="STRING" id="1434232.MAIT1_00306"/>
<dbReference type="PROSITE" id="PS50109">
    <property type="entry name" value="HIS_KIN"/>
    <property type="match status" value="1"/>
</dbReference>
<dbReference type="SMART" id="SM00387">
    <property type="entry name" value="HATPase_c"/>
    <property type="match status" value="1"/>
</dbReference>
<dbReference type="Pfam" id="PF02518">
    <property type="entry name" value="HATPase_c"/>
    <property type="match status" value="1"/>
</dbReference>
<dbReference type="SUPFAM" id="SSF47384">
    <property type="entry name" value="Homodimeric domain of signal transducing histidine kinase"/>
    <property type="match status" value="1"/>
</dbReference>
<evidence type="ECO:0000256" key="3">
    <source>
        <dbReference type="ARBA" id="ARBA00022553"/>
    </source>
</evidence>
<evidence type="ECO:0000256" key="2">
    <source>
        <dbReference type="ARBA" id="ARBA00012438"/>
    </source>
</evidence>